<sequence length="267" mass="29547">MIRGWYTAASGMNAQQYRLDAISNNLANVDTTSYKRDVAVSKAFPELLIRRMRDDGEYLNPFGSADVAPIVGKVGLGVELNELYTVFEQGSFKETGNSTDIALNGDGFLVVKTPEGERFTRNGNFFIGVEGYLETKEGFPVMGEKGPLNLGNIPFTIDKDGRIFRNDEGREGEYIDRLAIVNFDNTRYLKKTGSSMYADTVVSGKPFSAEGAERPVVSQGFVESSNVNVVNEMVQMIEVNRAYEANQKTIQAGDTMLNKLWSEVVKV</sequence>
<evidence type="ECO:0000256" key="3">
    <source>
        <dbReference type="ARBA" id="ARBA00023143"/>
    </source>
</evidence>
<evidence type="ECO:0000313" key="9">
    <source>
        <dbReference type="Proteomes" id="UP000823638"/>
    </source>
</evidence>
<dbReference type="GO" id="GO:0071978">
    <property type="term" value="P:bacterial-type flagellum-dependent swarming motility"/>
    <property type="evidence" value="ECO:0007669"/>
    <property type="project" value="TreeGrafter"/>
</dbReference>
<dbReference type="InterPro" id="IPR019776">
    <property type="entry name" value="Flagellar_basal_body_rod_CS"/>
</dbReference>
<keyword evidence="8" id="KW-0969">Cilium</keyword>
<evidence type="ECO:0000256" key="1">
    <source>
        <dbReference type="ARBA" id="ARBA00004117"/>
    </source>
</evidence>
<accession>A0A9D9N2J9</accession>
<reference evidence="8" key="1">
    <citation type="submission" date="2020-10" db="EMBL/GenBank/DDBJ databases">
        <authorList>
            <person name="Gilroy R."/>
        </authorList>
    </citation>
    <scope>NUCLEOTIDE SEQUENCE</scope>
    <source>
        <strain evidence="8">10532</strain>
    </source>
</reference>
<dbReference type="PROSITE" id="PS00588">
    <property type="entry name" value="FLAGELLA_BB_ROD"/>
    <property type="match status" value="1"/>
</dbReference>
<feature type="domain" description="Flagellar basal-body/hook protein C-terminal" evidence="6">
    <location>
        <begin position="219"/>
        <end position="260"/>
    </location>
</feature>
<dbReference type="PANTHER" id="PTHR30435">
    <property type="entry name" value="FLAGELLAR PROTEIN"/>
    <property type="match status" value="1"/>
</dbReference>
<comment type="subcellular location">
    <subcellularLocation>
        <location evidence="1 4">Bacterial flagellum basal body</location>
    </subcellularLocation>
</comment>
<dbReference type="InterPro" id="IPR001444">
    <property type="entry name" value="Flag_bb_rod_N"/>
</dbReference>
<feature type="domain" description="Flagellar basal body rod protein N-terminal" evidence="5">
    <location>
        <begin position="6"/>
        <end position="35"/>
    </location>
</feature>
<evidence type="ECO:0000313" key="8">
    <source>
        <dbReference type="EMBL" id="MBO8458027.1"/>
    </source>
</evidence>
<dbReference type="NCBIfam" id="TIGR03506">
    <property type="entry name" value="FlgEFG_subfam"/>
    <property type="match status" value="2"/>
</dbReference>
<evidence type="ECO:0000256" key="2">
    <source>
        <dbReference type="ARBA" id="ARBA00009677"/>
    </source>
</evidence>
<dbReference type="PANTHER" id="PTHR30435:SF19">
    <property type="entry name" value="FLAGELLAR BASAL-BODY ROD PROTEIN FLGG"/>
    <property type="match status" value="1"/>
</dbReference>
<name>A0A9D9N2J9_9SPIR</name>
<dbReference type="EMBL" id="JADIMM010000085">
    <property type="protein sequence ID" value="MBO8458027.1"/>
    <property type="molecule type" value="Genomic_DNA"/>
</dbReference>
<proteinExistence type="inferred from homology"/>
<dbReference type="Pfam" id="PF00460">
    <property type="entry name" value="Flg_bb_rod"/>
    <property type="match status" value="1"/>
</dbReference>
<comment type="caution">
    <text evidence="8">The sequence shown here is derived from an EMBL/GenBank/DDBJ whole genome shotgun (WGS) entry which is preliminary data.</text>
</comment>
<dbReference type="InterPro" id="IPR012836">
    <property type="entry name" value="FlgF"/>
</dbReference>
<keyword evidence="8" id="KW-0282">Flagellum</keyword>
<organism evidence="8 9">
    <name type="scientific">Candidatus Gallitreponema excrementavium</name>
    <dbReference type="NCBI Taxonomy" id="2840840"/>
    <lineage>
        <taxon>Bacteria</taxon>
        <taxon>Pseudomonadati</taxon>
        <taxon>Spirochaetota</taxon>
        <taxon>Spirochaetia</taxon>
        <taxon>Spirochaetales</taxon>
        <taxon>Candidatus Gallitreponema</taxon>
    </lineage>
</organism>
<keyword evidence="3 4" id="KW-0975">Bacterial flagellum</keyword>
<dbReference type="Pfam" id="PF06429">
    <property type="entry name" value="Flg_bbr_C"/>
    <property type="match status" value="1"/>
</dbReference>
<dbReference type="NCBIfam" id="TIGR02490">
    <property type="entry name" value="flgF"/>
    <property type="match status" value="1"/>
</dbReference>
<dbReference type="AlphaFoldDB" id="A0A9D9N2J9"/>
<dbReference type="InterPro" id="IPR053967">
    <property type="entry name" value="LlgE_F_G-like_D1"/>
</dbReference>
<evidence type="ECO:0000259" key="7">
    <source>
        <dbReference type="Pfam" id="PF22692"/>
    </source>
</evidence>
<feature type="domain" description="Flagellar hook protein FlgE/F/G-like D1" evidence="7">
    <location>
        <begin position="102"/>
        <end position="162"/>
    </location>
</feature>
<gene>
    <name evidence="8" type="primary">flgF</name>
    <name evidence="8" type="ORF">IAA81_07345</name>
</gene>
<dbReference type="Pfam" id="PF22692">
    <property type="entry name" value="LlgE_F_G_D1"/>
    <property type="match status" value="1"/>
</dbReference>
<evidence type="ECO:0000256" key="4">
    <source>
        <dbReference type="RuleBase" id="RU362116"/>
    </source>
</evidence>
<reference evidence="8" key="2">
    <citation type="journal article" date="2021" name="PeerJ">
        <title>Extensive microbial diversity within the chicken gut microbiome revealed by metagenomics and culture.</title>
        <authorList>
            <person name="Gilroy R."/>
            <person name="Ravi A."/>
            <person name="Getino M."/>
            <person name="Pursley I."/>
            <person name="Horton D.L."/>
            <person name="Alikhan N.F."/>
            <person name="Baker D."/>
            <person name="Gharbi K."/>
            <person name="Hall N."/>
            <person name="Watson M."/>
            <person name="Adriaenssens E.M."/>
            <person name="Foster-Nyarko E."/>
            <person name="Jarju S."/>
            <person name="Secka A."/>
            <person name="Antonio M."/>
            <person name="Oren A."/>
            <person name="Chaudhuri R.R."/>
            <person name="La Ragione R."/>
            <person name="Hildebrand F."/>
            <person name="Pallen M.J."/>
        </authorList>
    </citation>
    <scope>NUCLEOTIDE SEQUENCE</scope>
    <source>
        <strain evidence="8">10532</strain>
    </source>
</reference>
<protein>
    <submittedName>
        <fullName evidence="8">Flagellar basal-body rod protein FlgF</fullName>
    </submittedName>
</protein>
<dbReference type="InterPro" id="IPR037925">
    <property type="entry name" value="FlgE/F/G-like"/>
</dbReference>
<evidence type="ECO:0000259" key="5">
    <source>
        <dbReference type="Pfam" id="PF00460"/>
    </source>
</evidence>
<keyword evidence="8" id="KW-0966">Cell projection</keyword>
<dbReference type="SUPFAM" id="SSF117143">
    <property type="entry name" value="Flagellar hook protein flgE"/>
    <property type="match status" value="1"/>
</dbReference>
<evidence type="ECO:0000259" key="6">
    <source>
        <dbReference type="Pfam" id="PF06429"/>
    </source>
</evidence>
<comment type="similarity">
    <text evidence="2 4">Belongs to the flagella basal body rod proteins family.</text>
</comment>
<dbReference type="Proteomes" id="UP000823638">
    <property type="component" value="Unassembled WGS sequence"/>
</dbReference>
<dbReference type="GO" id="GO:0030694">
    <property type="term" value="C:bacterial-type flagellum basal body, rod"/>
    <property type="evidence" value="ECO:0007669"/>
    <property type="project" value="InterPro"/>
</dbReference>
<dbReference type="InterPro" id="IPR010930">
    <property type="entry name" value="Flg_bb/hook_C_dom"/>
</dbReference>
<dbReference type="InterPro" id="IPR020013">
    <property type="entry name" value="Flagellar_FlgE/F/G"/>
</dbReference>